<dbReference type="GO" id="GO:0032993">
    <property type="term" value="C:protein-DNA complex"/>
    <property type="evidence" value="ECO:0007669"/>
    <property type="project" value="TreeGrafter"/>
</dbReference>
<dbReference type="PANTHER" id="PTHR48111">
    <property type="entry name" value="REGULATOR OF RPOS"/>
    <property type="match status" value="1"/>
</dbReference>
<dbReference type="InterPro" id="IPR036388">
    <property type="entry name" value="WH-like_DNA-bd_sf"/>
</dbReference>
<evidence type="ECO:0000256" key="6">
    <source>
        <dbReference type="ARBA" id="ARBA00024867"/>
    </source>
</evidence>
<feature type="DNA-binding region" description="OmpR/PhoB-type" evidence="8">
    <location>
        <begin position="232"/>
        <end position="331"/>
    </location>
</feature>
<dbReference type="Gene3D" id="3.40.50.2300">
    <property type="match status" value="1"/>
</dbReference>
<keyword evidence="3" id="KW-0805">Transcription regulation</keyword>
<dbReference type="InterPro" id="IPR016032">
    <property type="entry name" value="Sig_transdc_resp-reg_C-effctor"/>
</dbReference>
<evidence type="ECO:0000313" key="12">
    <source>
        <dbReference type="EMBL" id="ADC91631.1"/>
    </source>
</evidence>
<dbReference type="Pfam" id="PF00486">
    <property type="entry name" value="Trans_reg_C"/>
    <property type="match status" value="1"/>
</dbReference>
<dbReference type="GO" id="GO:0005829">
    <property type="term" value="C:cytosol"/>
    <property type="evidence" value="ECO:0007669"/>
    <property type="project" value="TreeGrafter"/>
</dbReference>
<evidence type="ECO:0000259" key="10">
    <source>
        <dbReference type="PROSITE" id="PS50110"/>
    </source>
</evidence>
<keyword evidence="4 8" id="KW-0238">DNA-binding</keyword>
<evidence type="ECO:0000256" key="3">
    <source>
        <dbReference type="ARBA" id="ARBA00023015"/>
    </source>
</evidence>
<evidence type="ECO:0000256" key="4">
    <source>
        <dbReference type="ARBA" id="ARBA00023125"/>
    </source>
</evidence>
<evidence type="ECO:0000313" key="13">
    <source>
        <dbReference type="Proteomes" id="UP000008234"/>
    </source>
</evidence>
<dbReference type="InterPro" id="IPR001789">
    <property type="entry name" value="Sig_transdc_resp-reg_receiver"/>
</dbReference>
<dbReference type="GO" id="GO:0000976">
    <property type="term" value="F:transcription cis-regulatory region binding"/>
    <property type="evidence" value="ECO:0007669"/>
    <property type="project" value="TreeGrafter"/>
</dbReference>
<dbReference type="InterPro" id="IPR001867">
    <property type="entry name" value="OmpR/PhoB-type_DNA-bd"/>
</dbReference>
<feature type="region of interest" description="Disordered" evidence="9">
    <location>
        <begin position="77"/>
        <end position="110"/>
    </location>
</feature>
<dbReference type="PANTHER" id="PTHR48111:SF4">
    <property type="entry name" value="DNA-BINDING DUAL TRANSCRIPTIONAL REGULATOR OMPR"/>
    <property type="match status" value="1"/>
</dbReference>
<dbReference type="RefSeq" id="WP_012992742.1">
    <property type="nucleotide sequence ID" value="NC_013895.2"/>
</dbReference>
<evidence type="ECO:0000256" key="2">
    <source>
        <dbReference type="ARBA" id="ARBA00022553"/>
    </source>
</evidence>
<reference evidence="13" key="1">
    <citation type="submission" date="2009-12" db="EMBL/GenBank/DDBJ databases">
        <title>Sequence of Clostridiales genomosp. BVAB3 str. UPII9-5.</title>
        <authorList>
            <person name="Madupu R."/>
            <person name="Durkin A.S."/>
            <person name="Torralba M."/>
            <person name="Methe B."/>
            <person name="Sutton G.G."/>
            <person name="Strausberg R.L."/>
            <person name="Nelson K.E."/>
        </authorList>
    </citation>
    <scope>NUCLEOTIDE SEQUENCE [LARGE SCALE GENOMIC DNA]</scope>
    <source>
        <strain evidence="13">UPII9-5</strain>
    </source>
</reference>
<dbReference type="PROSITE" id="PS51755">
    <property type="entry name" value="OMPR_PHOB"/>
    <property type="match status" value="1"/>
</dbReference>
<proteinExistence type="predicted"/>
<gene>
    <name evidence="12" type="ordered locus">HMPREF0868_1632</name>
</gene>
<dbReference type="PROSITE" id="PS50110">
    <property type="entry name" value="RESPONSE_REGULATORY"/>
    <property type="match status" value="1"/>
</dbReference>
<dbReference type="STRING" id="699246.HMPREF0868_1632"/>
<keyword evidence="2 7" id="KW-0597">Phosphoprotein</keyword>
<sequence>MATILFMEDEKNIREVLAEYMQTAGHKVLACVNGFVAKEIVLGQTTAMVAASNAGNDVVEDFQSSASAPPLAGSASMPPLAASYSTPPLASSSPMLTTDHAEKPTSNSPMTAGNLPFDLAVLDIKVPGPDGLEILRLIKSRYGDSIGVIMLTAYDDLPMQLAAFNALADDFVTKPPAPVILLKRIEAVLRRCRLHNARSESSQCSTRPCAGIHPKTITPTTSPNNQTLPTAPTSYLAAGIALQVDNDGYSVYYQQRNLRLTVTEFLLFKTLYDHPGRVYNRDQLITAIFDADYIASERTIDTHVKNLRKKLPADCRSALETVIGLGYRWHREGR</sequence>
<dbReference type="SMART" id="SM00448">
    <property type="entry name" value="REC"/>
    <property type="match status" value="1"/>
</dbReference>
<dbReference type="EMBL" id="CP001850">
    <property type="protein sequence ID" value="ADC91631.1"/>
    <property type="molecule type" value="Genomic_DNA"/>
</dbReference>
<evidence type="ECO:0000256" key="8">
    <source>
        <dbReference type="PROSITE-ProRule" id="PRU01091"/>
    </source>
</evidence>
<dbReference type="GO" id="GO:0000156">
    <property type="term" value="F:phosphorelay response regulator activity"/>
    <property type="evidence" value="ECO:0007669"/>
    <property type="project" value="TreeGrafter"/>
</dbReference>
<evidence type="ECO:0000256" key="1">
    <source>
        <dbReference type="ARBA" id="ARBA00018672"/>
    </source>
</evidence>
<evidence type="ECO:0000256" key="9">
    <source>
        <dbReference type="SAM" id="MobiDB-lite"/>
    </source>
</evidence>
<evidence type="ECO:0000256" key="5">
    <source>
        <dbReference type="ARBA" id="ARBA00023163"/>
    </source>
</evidence>
<dbReference type="KEGG" id="clo:HMPREF0868_1632"/>
<dbReference type="SMART" id="SM00862">
    <property type="entry name" value="Trans_reg_C"/>
    <property type="match status" value="1"/>
</dbReference>
<evidence type="ECO:0000259" key="11">
    <source>
        <dbReference type="PROSITE" id="PS51755"/>
    </source>
</evidence>
<feature type="domain" description="Response regulatory" evidence="10">
    <location>
        <begin position="3"/>
        <end position="189"/>
    </location>
</feature>
<name>D3QZI7_MAGIU</name>
<dbReference type="InterPro" id="IPR039420">
    <property type="entry name" value="WalR-like"/>
</dbReference>
<dbReference type="CDD" id="cd00383">
    <property type="entry name" value="trans_reg_C"/>
    <property type="match status" value="1"/>
</dbReference>
<evidence type="ECO:0000256" key="7">
    <source>
        <dbReference type="PROSITE-ProRule" id="PRU00169"/>
    </source>
</evidence>
<accession>D3QZI7</accession>
<keyword evidence="5" id="KW-0804">Transcription</keyword>
<keyword evidence="13" id="KW-1185">Reference proteome</keyword>
<dbReference type="AlphaFoldDB" id="D3QZI7"/>
<dbReference type="Gene3D" id="1.10.10.10">
    <property type="entry name" value="Winged helix-like DNA-binding domain superfamily/Winged helix DNA-binding domain"/>
    <property type="match status" value="1"/>
</dbReference>
<dbReference type="HOGENOM" id="CLU_000445_30_4_9"/>
<dbReference type="InterPro" id="IPR011006">
    <property type="entry name" value="CheY-like_superfamily"/>
</dbReference>
<feature type="compositionally biased region" description="Polar residues" evidence="9">
    <location>
        <begin position="84"/>
        <end position="96"/>
    </location>
</feature>
<dbReference type="Pfam" id="PF00072">
    <property type="entry name" value="Response_reg"/>
    <property type="match status" value="1"/>
</dbReference>
<dbReference type="SUPFAM" id="SSF52172">
    <property type="entry name" value="CheY-like"/>
    <property type="match status" value="2"/>
</dbReference>
<feature type="modified residue" description="4-aspartylphosphate" evidence="7">
    <location>
        <position position="123"/>
    </location>
</feature>
<dbReference type="SUPFAM" id="SSF46894">
    <property type="entry name" value="C-terminal effector domain of the bipartite response regulators"/>
    <property type="match status" value="1"/>
</dbReference>
<dbReference type="eggNOG" id="COG0745">
    <property type="taxonomic scope" value="Bacteria"/>
</dbReference>
<feature type="domain" description="OmpR/PhoB-type" evidence="11">
    <location>
        <begin position="232"/>
        <end position="331"/>
    </location>
</feature>
<protein>
    <recommendedName>
        <fullName evidence="1">Stage 0 sporulation protein A homolog</fullName>
    </recommendedName>
</protein>
<organism evidence="12 13">
    <name type="scientific">Mageeibacillus indolicus (strain UPII9-5)</name>
    <name type="common">Clostridiales genomosp. BVAB3 (strain UPII9-5)</name>
    <dbReference type="NCBI Taxonomy" id="699246"/>
    <lineage>
        <taxon>Bacteria</taxon>
        <taxon>Bacillati</taxon>
        <taxon>Bacillota</taxon>
        <taxon>Clostridia</taxon>
        <taxon>Eubacteriales</taxon>
        <taxon>Oscillospiraceae</taxon>
        <taxon>Mageeibacillus</taxon>
    </lineage>
</organism>
<comment type="function">
    <text evidence="6">May play the central regulatory role in sporulation. It may be an element of the effector pathway responsible for the activation of sporulation genes in response to nutritional stress. Spo0A may act in concert with spo0H (a sigma factor) to control the expression of some genes that are critical to the sporulation process.</text>
</comment>
<dbReference type="Proteomes" id="UP000008234">
    <property type="component" value="Chromosome"/>
</dbReference>
<dbReference type="GO" id="GO:0006355">
    <property type="term" value="P:regulation of DNA-templated transcription"/>
    <property type="evidence" value="ECO:0007669"/>
    <property type="project" value="InterPro"/>
</dbReference>